<evidence type="ECO:0000313" key="2">
    <source>
        <dbReference type="EMBL" id="KAH0879675.1"/>
    </source>
</evidence>
<protein>
    <submittedName>
        <fullName evidence="2">Uncharacterized protein</fullName>
    </submittedName>
</protein>
<name>A0ABQ7ZHG0_BRANA</name>
<dbReference type="Proteomes" id="UP000824890">
    <property type="component" value="Unassembled WGS sequence"/>
</dbReference>
<comment type="caution">
    <text evidence="2">The sequence shown here is derived from an EMBL/GenBank/DDBJ whole genome shotgun (WGS) entry which is preliminary data.</text>
</comment>
<dbReference type="EMBL" id="JAGKQM010000015">
    <property type="protein sequence ID" value="KAH0879675.1"/>
    <property type="molecule type" value="Genomic_DNA"/>
</dbReference>
<proteinExistence type="predicted"/>
<organism evidence="2 3">
    <name type="scientific">Brassica napus</name>
    <name type="common">Rape</name>
    <dbReference type="NCBI Taxonomy" id="3708"/>
    <lineage>
        <taxon>Eukaryota</taxon>
        <taxon>Viridiplantae</taxon>
        <taxon>Streptophyta</taxon>
        <taxon>Embryophyta</taxon>
        <taxon>Tracheophyta</taxon>
        <taxon>Spermatophyta</taxon>
        <taxon>Magnoliopsida</taxon>
        <taxon>eudicotyledons</taxon>
        <taxon>Gunneridae</taxon>
        <taxon>Pentapetalae</taxon>
        <taxon>rosids</taxon>
        <taxon>malvids</taxon>
        <taxon>Brassicales</taxon>
        <taxon>Brassicaceae</taxon>
        <taxon>Brassiceae</taxon>
        <taxon>Brassica</taxon>
    </lineage>
</organism>
<evidence type="ECO:0000313" key="3">
    <source>
        <dbReference type="Proteomes" id="UP000824890"/>
    </source>
</evidence>
<feature type="compositionally biased region" description="Basic and acidic residues" evidence="1">
    <location>
        <begin position="33"/>
        <end position="49"/>
    </location>
</feature>
<accession>A0ABQ7ZHG0</accession>
<evidence type="ECO:0000256" key="1">
    <source>
        <dbReference type="SAM" id="MobiDB-lite"/>
    </source>
</evidence>
<sequence length="140" mass="16489">MALRHSGTRYQSSRRDNRFQPYADANRSSNRSRGTEFHQRLDRHDRPFGERVSLSQDQVRPLRNKITPGSTEPTWRAMNTNHLPQLAGNATLNMEGKKNVRTLAISFSQNLQHDLIWYGERRETPRYHHKEGLPQRLFTH</sequence>
<feature type="region of interest" description="Disordered" evidence="1">
    <location>
        <begin position="1"/>
        <end position="57"/>
    </location>
</feature>
<reference evidence="2 3" key="1">
    <citation type="submission" date="2021-05" db="EMBL/GenBank/DDBJ databases">
        <title>Genome Assembly of Synthetic Allotetraploid Brassica napus Reveals Homoeologous Exchanges between Subgenomes.</title>
        <authorList>
            <person name="Davis J.T."/>
        </authorList>
    </citation>
    <scope>NUCLEOTIDE SEQUENCE [LARGE SCALE GENOMIC DNA]</scope>
    <source>
        <strain evidence="3">cv. Da-Ae</strain>
        <tissue evidence="2">Seedling</tissue>
    </source>
</reference>
<keyword evidence="3" id="KW-1185">Reference proteome</keyword>
<gene>
    <name evidence="2" type="ORF">HID58_067069</name>
</gene>